<comment type="caution">
    <text evidence="1">The sequence shown here is derived from an EMBL/GenBank/DDBJ whole genome shotgun (WGS) entry which is preliminary data.</text>
</comment>
<keyword evidence="2" id="KW-1185">Reference proteome</keyword>
<evidence type="ECO:0000313" key="2">
    <source>
        <dbReference type="Proteomes" id="UP000265520"/>
    </source>
</evidence>
<dbReference type="GO" id="GO:0016787">
    <property type="term" value="F:hydrolase activity"/>
    <property type="evidence" value="ECO:0007669"/>
    <property type="project" value="UniProtKB-KW"/>
</dbReference>
<dbReference type="AlphaFoldDB" id="A0A392QUF0"/>
<reference evidence="1 2" key="1">
    <citation type="journal article" date="2018" name="Front. Plant Sci.">
        <title>Red Clover (Trifolium pratense) and Zigzag Clover (T. medium) - A Picture of Genomic Similarities and Differences.</title>
        <authorList>
            <person name="Dluhosova J."/>
            <person name="Istvanek J."/>
            <person name="Nedelnik J."/>
            <person name="Repkova J."/>
        </authorList>
    </citation>
    <scope>NUCLEOTIDE SEQUENCE [LARGE SCALE GENOMIC DNA]</scope>
    <source>
        <strain evidence="2">cv. 10/8</strain>
        <tissue evidence="1">Leaf</tissue>
    </source>
</reference>
<accession>A0A392QUF0</accession>
<name>A0A392QUF0_9FABA</name>
<evidence type="ECO:0000313" key="1">
    <source>
        <dbReference type="EMBL" id="MCI27627.1"/>
    </source>
</evidence>
<protein>
    <submittedName>
        <fullName evidence="1">IAA-amino acid hydrolase ILR1-like 4-like</fullName>
    </submittedName>
</protein>
<sequence>MQLRHRIEQVITGQAAVQRCNATVNFFDEEKPIFPPTVNDG</sequence>
<dbReference type="Proteomes" id="UP000265520">
    <property type="component" value="Unassembled WGS sequence"/>
</dbReference>
<organism evidence="1 2">
    <name type="scientific">Trifolium medium</name>
    <dbReference type="NCBI Taxonomy" id="97028"/>
    <lineage>
        <taxon>Eukaryota</taxon>
        <taxon>Viridiplantae</taxon>
        <taxon>Streptophyta</taxon>
        <taxon>Embryophyta</taxon>
        <taxon>Tracheophyta</taxon>
        <taxon>Spermatophyta</taxon>
        <taxon>Magnoliopsida</taxon>
        <taxon>eudicotyledons</taxon>
        <taxon>Gunneridae</taxon>
        <taxon>Pentapetalae</taxon>
        <taxon>rosids</taxon>
        <taxon>fabids</taxon>
        <taxon>Fabales</taxon>
        <taxon>Fabaceae</taxon>
        <taxon>Papilionoideae</taxon>
        <taxon>50 kb inversion clade</taxon>
        <taxon>NPAAA clade</taxon>
        <taxon>Hologalegina</taxon>
        <taxon>IRL clade</taxon>
        <taxon>Trifolieae</taxon>
        <taxon>Trifolium</taxon>
    </lineage>
</organism>
<feature type="non-terminal residue" evidence="1">
    <location>
        <position position="41"/>
    </location>
</feature>
<keyword evidence="1" id="KW-0378">Hydrolase</keyword>
<proteinExistence type="predicted"/>
<dbReference type="EMBL" id="LXQA010160530">
    <property type="protein sequence ID" value="MCI27627.1"/>
    <property type="molecule type" value="Genomic_DNA"/>
</dbReference>